<dbReference type="STRING" id="870242.cpu_10530"/>
<accession>A0A1L8CUF0</accession>
<dbReference type="Proteomes" id="UP000187485">
    <property type="component" value="Unassembled WGS sequence"/>
</dbReference>
<gene>
    <name evidence="2" type="ORF">cpu_10530</name>
</gene>
<comment type="caution">
    <text evidence="2">The sequence shown here is derived from an EMBL/GenBank/DDBJ whole genome shotgun (WGS) entry which is preliminary data.</text>
</comment>
<dbReference type="InterPro" id="IPR029063">
    <property type="entry name" value="SAM-dependent_MTases_sf"/>
</dbReference>
<dbReference type="SUPFAM" id="SSF53335">
    <property type="entry name" value="S-adenosyl-L-methionine-dependent methyltransferases"/>
    <property type="match status" value="1"/>
</dbReference>
<dbReference type="OrthoDB" id="5291305at2"/>
<name>A0A1L8CUF0_9THEO</name>
<evidence type="ECO:0000313" key="3">
    <source>
        <dbReference type="Proteomes" id="UP000187485"/>
    </source>
</evidence>
<evidence type="ECO:0000313" key="2">
    <source>
        <dbReference type="EMBL" id="GAV22543.1"/>
    </source>
</evidence>
<evidence type="ECO:0000259" key="1">
    <source>
        <dbReference type="Pfam" id="PF01973"/>
    </source>
</evidence>
<dbReference type="EMBL" id="BDJK01000015">
    <property type="protein sequence ID" value="GAV22543.1"/>
    <property type="molecule type" value="Genomic_DNA"/>
</dbReference>
<dbReference type="InterPro" id="IPR002826">
    <property type="entry name" value="MptE-like"/>
</dbReference>
<proteinExistence type="predicted"/>
<protein>
    <recommendedName>
        <fullName evidence="1">6-hydroxymethylpterin diphosphokinase MptE-like domain-containing protein</fullName>
    </recommendedName>
</protein>
<feature type="domain" description="6-hydroxymethylpterin diphosphokinase MptE-like" evidence="1">
    <location>
        <begin position="170"/>
        <end position="330"/>
    </location>
</feature>
<reference evidence="3" key="1">
    <citation type="submission" date="2016-12" db="EMBL/GenBank/DDBJ databases">
        <title>Draft Genome Sequences od Carboxydothermus pertinax and islandicus, Hydrogenogenic Carboxydotrophic Bacteria.</title>
        <authorList>
            <person name="Fukuyama Y."/>
            <person name="Ohmae K."/>
            <person name="Yoneda Y."/>
            <person name="Yoshida T."/>
            <person name="Sako Y."/>
        </authorList>
    </citation>
    <scope>NUCLEOTIDE SEQUENCE [LARGE SCALE GENOMIC DNA]</scope>
    <source>
        <strain evidence="3">Ug1</strain>
    </source>
</reference>
<sequence length="413" mass="47689">MNSRKIEVLLAKNNKNHTLKINNIFLHSAYNPVKEAETFAKKNLEKLKDRQLVVVYGFGLGYHVREILKMLNQNAELHVFDIDHEVFNLAKRYGNINDILNDTRFNLYVGDNDDFYKNFKDILTVVEDIIIYEPSVRLLPEEYIDLKDALFNFIIGKNSIEKYGELAKKNIERNLRLNYKLIDEFIELNKNVTKPVVLVAAGPSLDETLYYLRRVRDKVKIFAVGSALKNLIKNEIIPDMFCIIDPQEIVYEQIEGFEDLEIPMCFLASASSKAVERYFGPKYLFFNEENEYESVVVETGKSVSTAVLSIAILCGAKTVFFAGLDLAFVNNKFHCNNYPYTDNLSSSNYMKVEGTNGEFVSTTRGMYYYKLWIEKKISQHQEIKFINLSKGAKVKGCQTLDLDDLLAYIEKNY</sequence>
<dbReference type="PANTHER" id="PTHR41786">
    <property type="entry name" value="MOTILITY ACCESSORY FACTOR MAF"/>
    <property type="match status" value="1"/>
</dbReference>
<dbReference type="PANTHER" id="PTHR41786:SF1">
    <property type="entry name" value="6-HYDROXYMETHYLPTERIN DIPHOSPHOKINASE MPTE-LIKE DOMAIN-CONTAINING PROTEIN"/>
    <property type="match status" value="1"/>
</dbReference>
<organism evidence="2 3">
    <name type="scientific">Carboxydothermus pertinax</name>
    <dbReference type="NCBI Taxonomy" id="870242"/>
    <lineage>
        <taxon>Bacteria</taxon>
        <taxon>Bacillati</taxon>
        <taxon>Bacillota</taxon>
        <taxon>Clostridia</taxon>
        <taxon>Thermoanaerobacterales</taxon>
        <taxon>Thermoanaerobacteraceae</taxon>
        <taxon>Carboxydothermus</taxon>
    </lineage>
</organism>
<dbReference type="RefSeq" id="WP_075859027.1">
    <property type="nucleotide sequence ID" value="NZ_BDJK01000015.1"/>
</dbReference>
<keyword evidence="3" id="KW-1185">Reference proteome</keyword>
<dbReference type="AlphaFoldDB" id="A0A1L8CUF0"/>
<dbReference type="Gene3D" id="3.40.50.150">
    <property type="entry name" value="Vaccinia Virus protein VP39"/>
    <property type="match status" value="1"/>
</dbReference>
<dbReference type="Pfam" id="PF01973">
    <property type="entry name" value="MptE-like"/>
    <property type="match status" value="1"/>
</dbReference>